<dbReference type="EMBL" id="JAAALK010000953">
    <property type="protein sequence ID" value="KAG8043429.1"/>
    <property type="molecule type" value="Genomic_DNA"/>
</dbReference>
<evidence type="ECO:0000313" key="2">
    <source>
        <dbReference type="Proteomes" id="UP000729402"/>
    </source>
</evidence>
<keyword evidence="2" id="KW-1185">Reference proteome</keyword>
<dbReference type="AlphaFoldDB" id="A0A8J5VEV1"/>
<evidence type="ECO:0000313" key="1">
    <source>
        <dbReference type="EMBL" id="KAG8043429.1"/>
    </source>
</evidence>
<name>A0A8J5VEV1_ZIZPA</name>
<gene>
    <name evidence="1" type="ORF">GUJ93_ZPchr0458g22766</name>
</gene>
<accession>A0A8J5VEV1</accession>
<reference evidence="1" key="2">
    <citation type="submission" date="2021-02" db="EMBL/GenBank/DDBJ databases">
        <authorList>
            <person name="Kimball J.A."/>
            <person name="Haas M.W."/>
            <person name="Macchietto M."/>
            <person name="Kono T."/>
            <person name="Duquette J."/>
            <person name="Shao M."/>
        </authorList>
    </citation>
    <scope>NUCLEOTIDE SEQUENCE</scope>
    <source>
        <tissue evidence="1">Fresh leaf tissue</tissue>
    </source>
</reference>
<dbReference type="Proteomes" id="UP000729402">
    <property type="component" value="Unassembled WGS sequence"/>
</dbReference>
<proteinExistence type="predicted"/>
<comment type="caution">
    <text evidence="1">The sequence shown here is derived from an EMBL/GenBank/DDBJ whole genome shotgun (WGS) entry which is preliminary data.</text>
</comment>
<sequence length="172" mass="18029">MVWQMGRGGESANKANDGPVVASGKWLWFPKAAPLSSTSISLGFPARAAEVRRFGAGARKFARVPPRFADSRSFASVVEGVHMDRSGGLAGMWTDPATGMEVRAVVPVEAAGGLRLLPASGESENSRIEEIRGEVMEAVGLAMGSIGDVVAEVGEEGVDSSLLGGILRWWMG</sequence>
<organism evidence="1 2">
    <name type="scientific">Zizania palustris</name>
    <name type="common">Northern wild rice</name>
    <dbReference type="NCBI Taxonomy" id="103762"/>
    <lineage>
        <taxon>Eukaryota</taxon>
        <taxon>Viridiplantae</taxon>
        <taxon>Streptophyta</taxon>
        <taxon>Embryophyta</taxon>
        <taxon>Tracheophyta</taxon>
        <taxon>Spermatophyta</taxon>
        <taxon>Magnoliopsida</taxon>
        <taxon>Liliopsida</taxon>
        <taxon>Poales</taxon>
        <taxon>Poaceae</taxon>
        <taxon>BOP clade</taxon>
        <taxon>Oryzoideae</taxon>
        <taxon>Oryzeae</taxon>
        <taxon>Zizaniinae</taxon>
        <taxon>Zizania</taxon>
    </lineage>
</organism>
<reference evidence="1" key="1">
    <citation type="journal article" date="2021" name="bioRxiv">
        <title>Whole Genome Assembly and Annotation of Northern Wild Rice, Zizania palustris L., Supports a Whole Genome Duplication in the Zizania Genus.</title>
        <authorList>
            <person name="Haas M."/>
            <person name="Kono T."/>
            <person name="Macchietto M."/>
            <person name="Millas R."/>
            <person name="McGilp L."/>
            <person name="Shao M."/>
            <person name="Duquette J."/>
            <person name="Hirsch C.N."/>
            <person name="Kimball J."/>
        </authorList>
    </citation>
    <scope>NUCLEOTIDE SEQUENCE</scope>
    <source>
        <tissue evidence="1">Fresh leaf tissue</tissue>
    </source>
</reference>
<protein>
    <submittedName>
        <fullName evidence="1">Uncharacterized protein</fullName>
    </submittedName>
</protein>